<comment type="caution">
    <text evidence="1">The sequence shown here is derived from an EMBL/GenBank/DDBJ whole genome shotgun (WGS) entry which is preliminary data.</text>
</comment>
<proteinExistence type="predicted"/>
<name>A0A9W6TC75_9STRA</name>
<dbReference type="OrthoDB" id="94805at2759"/>
<dbReference type="Proteomes" id="UP001165083">
    <property type="component" value="Unassembled WGS sequence"/>
</dbReference>
<accession>A0A9W6TC75</accession>
<evidence type="ECO:0000313" key="2">
    <source>
        <dbReference type="Proteomes" id="UP001165083"/>
    </source>
</evidence>
<dbReference type="EMBL" id="BSXW01000092">
    <property type="protein sequence ID" value="GMF11891.1"/>
    <property type="molecule type" value="Genomic_DNA"/>
</dbReference>
<reference evidence="1" key="1">
    <citation type="submission" date="2023-04" db="EMBL/GenBank/DDBJ databases">
        <title>Phytophthora lilii NBRC 32176.</title>
        <authorList>
            <person name="Ichikawa N."/>
            <person name="Sato H."/>
            <person name="Tonouchi N."/>
        </authorList>
    </citation>
    <scope>NUCLEOTIDE SEQUENCE</scope>
    <source>
        <strain evidence="1">NBRC 32176</strain>
    </source>
</reference>
<organism evidence="1 2">
    <name type="scientific">Phytophthora lilii</name>
    <dbReference type="NCBI Taxonomy" id="2077276"/>
    <lineage>
        <taxon>Eukaryota</taxon>
        <taxon>Sar</taxon>
        <taxon>Stramenopiles</taxon>
        <taxon>Oomycota</taxon>
        <taxon>Peronosporomycetes</taxon>
        <taxon>Peronosporales</taxon>
        <taxon>Peronosporaceae</taxon>
        <taxon>Phytophthora</taxon>
    </lineage>
</organism>
<keyword evidence="2" id="KW-1185">Reference proteome</keyword>
<dbReference type="AlphaFoldDB" id="A0A9W6TC75"/>
<protein>
    <submittedName>
        <fullName evidence="1">Unnamed protein product</fullName>
    </submittedName>
</protein>
<gene>
    <name evidence="1" type="ORF">Plil01_000256000</name>
</gene>
<evidence type="ECO:0000313" key="1">
    <source>
        <dbReference type="EMBL" id="GMF11891.1"/>
    </source>
</evidence>
<sequence>MGVTTDGNLCKPYADYLSWLTIHHPLKKTSASVFLFDEGRIKRAIADSVFAERMFGKWKRSGFDSDGVFNKLQPMYVKATDDLNKSKLYGFYQDYFNWPQKYFPSRATA</sequence>